<dbReference type="HOGENOM" id="CLU_640749_0_0_11"/>
<sequence>MSRTLRDDLGSLASLGSSGIDADASADRVLATVRARRRRRPVLVAAATAACLAVTGTGAVAAFQLLRDDPAPVALPDDPRGQSIRTLCGQPAPDYLEATASPSIVYSFAADRPAAVADLDGSDLAAGPLEEHLFAATEPLPSLYVNARGSEDERSVVGPTGFVVVKDGVVVATPPGGPGAWSSTQATLDPDGVAMLTSWGVQACGQVTSGDSDGSYEPGTYTVYGVTRVADPDAPRTATGPDVGDPGLVVGPPLSMTLVDPGDGGVVRYFGDAPRTAAVVGVTDPGTLVGRDGAVLDEATASLDWPEDVTPALWAGTATAQSVVWFSPVQGFGAADQGVQTDAAVVLAAARTSLEHIGYAPGEHLLQVSCQPAAAEALAGVSPTDDLTMTFGYGVAFDSAEDAARFVDLFSSAFGYTPVQVDGEAACR</sequence>
<evidence type="ECO:0000256" key="1">
    <source>
        <dbReference type="SAM" id="Phobius"/>
    </source>
</evidence>
<dbReference type="EMBL" id="CP001819">
    <property type="protein sequence ID" value="ACZ23174.1"/>
    <property type="molecule type" value="Genomic_DNA"/>
</dbReference>
<dbReference type="KEGG" id="ske:Sked_32790"/>
<name>D1BDV3_SANKS</name>
<feature type="transmembrane region" description="Helical" evidence="1">
    <location>
        <begin position="42"/>
        <end position="66"/>
    </location>
</feature>
<reference evidence="2 3" key="1">
    <citation type="journal article" date="2009" name="Stand. Genomic Sci.">
        <title>Complete genome sequence of Sanguibacter keddieii type strain (ST-74).</title>
        <authorList>
            <person name="Ivanova N."/>
            <person name="Sikorski J."/>
            <person name="Sims D."/>
            <person name="Brettin T."/>
            <person name="Detter J.C."/>
            <person name="Han C."/>
            <person name="Lapidus A."/>
            <person name="Copeland A."/>
            <person name="Glavina Del Rio T."/>
            <person name="Nolan M."/>
            <person name="Chen F."/>
            <person name="Lucas S."/>
            <person name="Tice H."/>
            <person name="Cheng J.F."/>
            <person name="Bruce D."/>
            <person name="Goodwin L."/>
            <person name="Pitluck S."/>
            <person name="Pati A."/>
            <person name="Mavromatis K."/>
            <person name="Chen A."/>
            <person name="Palaniappan K."/>
            <person name="D'haeseleer P."/>
            <person name="Chain P."/>
            <person name="Bristow J."/>
            <person name="Eisen J.A."/>
            <person name="Markowitz V."/>
            <person name="Hugenholtz P."/>
            <person name="Goker M."/>
            <person name="Pukall R."/>
            <person name="Klenk H.P."/>
            <person name="Kyrpides N.C."/>
        </authorList>
    </citation>
    <scope>NUCLEOTIDE SEQUENCE [LARGE SCALE GENOMIC DNA]</scope>
    <source>
        <strain evidence="3">ATCC 51767 / DSM 10542 / NCFB 3025 / ST-74</strain>
    </source>
</reference>
<organism evidence="2 3">
    <name type="scientific">Sanguibacter keddieii (strain ATCC 51767 / DSM 10542 / NCFB 3025 / ST-74)</name>
    <dbReference type="NCBI Taxonomy" id="446469"/>
    <lineage>
        <taxon>Bacteria</taxon>
        <taxon>Bacillati</taxon>
        <taxon>Actinomycetota</taxon>
        <taxon>Actinomycetes</taxon>
        <taxon>Micrococcales</taxon>
        <taxon>Sanguibacteraceae</taxon>
        <taxon>Sanguibacter</taxon>
    </lineage>
</organism>
<dbReference type="Proteomes" id="UP000000322">
    <property type="component" value="Chromosome"/>
</dbReference>
<protein>
    <submittedName>
        <fullName evidence="2">Uncharacterized protein</fullName>
    </submittedName>
</protein>
<dbReference type="OrthoDB" id="9821743at2"/>
<gene>
    <name evidence="2" type="ordered locus">Sked_32790</name>
</gene>
<evidence type="ECO:0000313" key="2">
    <source>
        <dbReference type="EMBL" id="ACZ23174.1"/>
    </source>
</evidence>
<keyword evidence="3" id="KW-1185">Reference proteome</keyword>
<dbReference type="STRING" id="446469.Sked_32790"/>
<evidence type="ECO:0000313" key="3">
    <source>
        <dbReference type="Proteomes" id="UP000000322"/>
    </source>
</evidence>
<accession>D1BDV3</accession>
<keyword evidence="1" id="KW-0472">Membrane</keyword>
<keyword evidence="1" id="KW-1133">Transmembrane helix</keyword>
<proteinExistence type="predicted"/>
<keyword evidence="1" id="KW-0812">Transmembrane</keyword>
<dbReference type="RefSeq" id="WP_012868242.1">
    <property type="nucleotide sequence ID" value="NC_013521.1"/>
</dbReference>
<dbReference type="AlphaFoldDB" id="D1BDV3"/>